<dbReference type="Gene3D" id="3.80.10.10">
    <property type="entry name" value="Ribonuclease Inhibitor"/>
    <property type="match status" value="1"/>
</dbReference>
<organism evidence="2 3">
    <name type="scientific">Moniliophthora roreri</name>
    <name type="common">Frosty pod rot fungus</name>
    <name type="synonym">Monilia roreri</name>
    <dbReference type="NCBI Taxonomy" id="221103"/>
    <lineage>
        <taxon>Eukaryota</taxon>
        <taxon>Fungi</taxon>
        <taxon>Dikarya</taxon>
        <taxon>Basidiomycota</taxon>
        <taxon>Agaricomycotina</taxon>
        <taxon>Agaricomycetes</taxon>
        <taxon>Agaricomycetidae</taxon>
        <taxon>Agaricales</taxon>
        <taxon>Marasmiineae</taxon>
        <taxon>Marasmiaceae</taxon>
        <taxon>Moniliophthora</taxon>
    </lineage>
</organism>
<evidence type="ECO:0000256" key="1">
    <source>
        <dbReference type="SAM" id="MobiDB-lite"/>
    </source>
</evidence>
<reference evidence="2 3" key="1">
    <citation type="submission" date="2015-12" db="EMBL/GenBank/DDBJ databases">
        <title>Draft genome sequence of Moniliophthora roreri, the causal agent of frosty pod rot of cacao.</title>
        <authorList>
            <person name="Aime M.C."/>
            <person name="Diaz-Valderrama J.R."/>
            <person name="Kijpornyongpan T."/>
            <person name="Phillips-Mora W."/>
        </authorList>
    </citation>
    <scope>NUCLEOTIDE SEQUENCE [LARGE SCALE GENOMIC DNA]</scope>
    <source>
        <strain evidence="2 3">MCA 2952</strain>
    </source>
</reference>
<dbReference type="Proteomes" id="UP000054988">
    <property type="component" value="Unassembled WGS sequence"/>
</dbReference>
<dbReference type="AlphaFoldDB" id="A0A0W0G4I1"/>
<proteinExistence type="predicted"/>
<comment type="caution">
    <text evidence="2">The sequence shown here is derived from an EMBL/GenBank/DDBJ whole genome shotgun (WGS) entry which is preliminary data.</text>
</comment>
<evidence type="ECO:0000313" key="2">
    <source>
        <dbReference type="EMBL" id="KTB43500.1"/>
    </source>
</evidence>
<evidence type="ECO:0008006" key="4">
    <source>
        <dbReference type="Google" id="ProtNLM"/>
    </source>
</evidence>
<dbReference type="InterPro" id="IPR032675">
    <property type="entry name" value="LRR_dom_sf"/>
</dbReference>
<dbReference type="EMBL" id="LATX01001150">
    <property type="protein sequence ID" value="KTB43500.1"/>
    <property type="molecule type" value="Genomic_DNA"/>
</dbReference>
<name>A0A0W0G4I1_MONRR</name>
<feature type="region of interest" description="Disordered" evidence="1">
    <location>
        <begin position="497"/>
        <end position="521"/>
    </location>
</feature>
<accession>A0A0W0G4I1</accession>
<evidence type="ECO:0000313" key="3">
    <source>
        <dbReference type="Proteomes" id="UP000054988"/>
    </source>
</evidence>
<protein>
    <recommendedName>
        <fullName evidence="4">F-box domain-containing protein</fullName>
    </recommendedName>
</protein>
<gene>
    <name evidence="2" type="ORF">WG66_3920</name>
</gene>
<sequence length="521" mass="58407">MNVGGKKFESNEAQGLGTQTQKINDFPVEILDKIFDGVCLSGVYSLWVSEQGNTISAPAVVLSQVCHLWRSILHRRPRLWSSLAIEVNGLRKDISSLLELYLRKSTGHPLTMMIREWRPKADNMDNMEDHLGRNGDGVFRKLSKEWSRCRILKLMLFSPKLLTEDYFGTLPDSTFPALTSLHTNFMELRSDNRWFWNSIRFAPNLTDVRSYGIWSHDALPYQQLTSLEVSGTIDQSSFHYLLSNCKQLRSFSGRTRQHEAPLANGTSSMPVVSKVMVYPNLQSLILQNGGSIDMFYDLLTSITFPSLVTLKLDFSTFGVKEVWNHMPLLAMLQRSACPLRELSLRFFFTSSSGLDSGGITILPAFDFSGGSCRTTLSITSSDAVEVQSQVLCPRLKHLEIRELSRSSLISAELALTCIEFANSRSKPSLVNSGIRESVASLSTLILSPHVGKSRRICRGKESEPMPERGPIVKAILEKLEEDGTECTLDWIYDENYGEDQNGSEQKGAVLEGLDDDRLGID</sequence>